<dbReference type="Gene3D" id="1.20.1280.50">
    <property type="match status" value="1"/>
</dbReference>
<dbReference type="Proteomes" id="UP001346149">
    <property type="component" value="Unassembled WGS sequence"/>
</dbReference>
<dbReference type="SUPFAM" id="SSF52047">
    <property type="entry name" value="RNI-like"/>
    <property type="match status" value="1"/>
</dbReference>
<feature type="compositionally biased region" description="Polar residues" evidence="1">
    <location>
        <begin position="484"/>
        <end position="504"/>
    </location>
</feature>
<dbReference type="CDD" id="cd22159">
    <property type="entry name" value="F-box_AtTIR1-like"/>
    <property type="match status" value="1"/>
</dbReference>
<dbReference type="FunFam" id="3.80.10.10:FF:000449">
    <property type="entry name" value="F-box protein SKIP2"/>
    <property type="match status" value="1"/>
</dbReference>
<feature type="domain" description="F-box/LRR-repeat protein 15-like leucin rich repeat" evidence="3">
    <location>
        <begin position="250"/>
        <end position="448"/>
    </location>
</feature>
<proteinExistence type="predicted"/>
<dbReference type="Pfam" id="PF25372">
    <property type="entry name" value="DUF7885"/>
    <property type="match status" value="1"/>
</dbReference>
<organism evidence="4 5">
    <name type="scientific">Trapa natans</name>
    <name type="common">Water chestnut</name>
    <dbReference type="NCBI Taxonomy" id="22666"/>
    <lineage>
        <taxon>Eukaryota</taxon>
        <taxon>Viridiplantae</taxon>
        <taxon>Streptophyta</taxon>
        <taxon>Embryophyta</taxon>
        <taxon>Tracheophyta</taxon>
        <taxon>Spermatophyta</taxon>
        <taxon>Magnoliopsida</taxon>
        <taxon>eudicotyledons</taxon>
        <taxon>Gunneridae</taxon>
        <taxon>Pentapetalae</taxon>
        <taxon>rosids</taxon>
        <taxon>malvids</taxon>
        <taxon>Myrtales</taxon>
        <taxon>Lythraceae</taxon>
        <taxon>Trapa</taxon>
    </lineage>
</organism>
<dbReference type="InterPro" id="IPR001810">
    <property type="entry name" value="F-box_dom"/>
</dbReference>
<keyword evidence="5" id="KW-1185">Reference proteome</keyword>
<dbReference type="InterPro" id="IPR036047">
    <property type="entry name" value="F-box-like_dom_sf"/>
</dbReference>
<dbReference type="InterPro" id="IPR032675">
    <property type="entry name" value="LRR_dom_sf"/>
</dbReference>
<accession>A0AAN7QYR8</accession>
<protein>
    <recommendedName>
        <fullName evidence="6">F-box domain-containing protein</fullName>
    </recommendedName>
</protein>
<dbReference type="Pfam" id="PF12937">
    <property type="entry name" value="F-box-like"/>
    <property type="match status" value="1"/>
</dbReference>
<dbReference type="InterPro" id="IPR001611">
    <property type="entry name" value="Leu-rich_rpt"/>
</dbReference>
<dbReference type="FunFam" id="1.20.1280.50:FF:000023">
    <property type="entry name" value="F-box/LRR-repeat protein 4"/>
    <property type="match status" value="1"/>
</dbReference>
<dbReference type="GO" id="GO:0031146">
    <property type="term" value="P:SCF-dependent proteasomal ubiquitin-dependent protein catabolic process"/>
    <property type="evidence" value="ECO:0007669"/>
    <property type="project" value="TreeGrafter"/>
</dbReference>
<evidence type="ECO:0000313" key="4">
    <source>
        <dbReference type="EMBL" id="KAK4784007.1"/>
    </source>
</evidence>
<dbReference type="PANTHER" id="PTHR13318:SF133">
    <property type="entry name" value="F-BOX PROTEIN SKIP2"/>
    <property type="match status" value="1"/>
</dbReference>
<dbReference type="InterPro" id="IPR057207">
    <property type="entry name" value="FBXL15_LRR"/>
</dbReference>
<dbReference type="InterPro" id="IPR006553">
    <property type="entry name" value="Leu-rich_rpt_Cys-con_subtyp"/>
</dbReference>
<reference evidence="4 5" key="1">
    <citation type="journal article" date="2023" name="Hortic Res">
        <title>Pangenome of water caltrop reveals structural variations and asymmetric subgenome divergence after allopolyploidization.</title>
        <authorList>
            <person name="Zhang X."/>
            <person name="Chen Y."/>
            <person name="Wang L."/>
            <person name="Yuan Y."/>
            <person name="Fang M."/>
            <person name="Shi L."/>
            <person name="Lu R."/>
            <person name="Comes H.P."/>
            <person name="Ma Y."/>
            <person name="Chen Y."/>
            <person name="Huang G."/>
            <person name="Zhou Y."/>
            <person name="Zheng Z."/>
            <person name="Qiu Y."/>
        </authorList>
    </citation>
    <scope>NUCLEOTIDE SEQUENCE [LARGE SCALE GENOMIC DNA]</scope>
    <source>
        <strain evidence="4">F231</strain>
    </source>
</reference>
<dbReference type="EMBL" id="JAXQNO010000014">
    <property type="protein sequence ID" value="KAK4784007.1"/>
    <property type="molecule type" value="Genomic_DNA"/>
</dbReference>
<evidence type="ECO:0008006" key="6">
    <source>
        <dbReference type="Google" id="ProtNLM"/>
    </source>
</evidence>
<name>A0AAN7QYR8_TRANT</name>
<dbReference type="PANTHER" id="PTHR13318">
    <property type="entry name" value="PARTNER OF PAIRED, ISOFORM B-RELATED"/>
    <property type="match status" value="1"/>
</dbReference>
<evidence type="ECO:0000259" key="2">
    <source>
        <dbReference type="Pfam" id="PF12937"/>
    </source>
</evidence>
<feature type="region of interest" description="Disordered" evidence="1">
    <location>
        <begin position="468"/>
        <end position="506"/>
    </location>
</feature>
<dbReference type="SMART" id="SM00367">
    <property type="entry name" value="LRR_CC"/>
    <property type="match status" value="7"/>
</dbReference>
<dbReference type="AlphaFoldDB" id="A0AAN7QYR8"/>
<dbReference type="SUPFAM" id="SSF81383">
    <property type="entry name" value="F-box domain"/>
    <property type="match status" value="1"/>
</dbReference>
<feature type="domain" description="F-box" evidence="2">
    <location>
        <begin position="61"/>
        <end position="92"/>
    </location>
</feature>
<comment type="caution">
    <text evidence="4">The sequence shown here is derived from an EMBL/GenBank/DDBJ whole genome shotgun (WGS) entry which is preliminary data.</text>
</comment>
<dbReference type="Pfam" id="PF13516">
    <property type="entry name" value="LRR_6"/>
    <property type="match status" value="1"/>
</dbReference>
<evidence type="ECO:0000259" key="3">
    <source>
        <dbReference type="Pfam" id="PF25372"/>
    </source>
</evidence>
<sequence length="538" mass="58290">MGQSTSTSSCSLELNRRDTLPPECLAVERDIGMDYPLESVSALPGLGKGSENVDGGVDHTSYLPDECLANVFHFLGPGDRNRCSLVCRRWLRVDGESRQRLSLNALANLLSFIPPIFARFDSVSKLSLRCERESISINDDALILISLKCPSLSRLKLRGCRELTDLGIAAFSQHAKNLKKFSCGSCLLGAEAVNAVLDHCPGLEEISVKRLKGIHDGAELIGPGAAAKSLKSICLKDIISGQCFGPLIIGAKSLKTLKVIHCFGDWDSILWSVGSSNTSLLEVHLERIQLSDAGLAGISHCKAIENLHIVKIPECSNVGLYSIAENCRLLRKLYIDGWRINRIGDEGLVAIAKQCPEIQELVLIGVNATDLSLSLVASNCLKLERLALCGSDAIRDAEIACIAKNCEALKKLCIKGCPITDVGIEALALGCPNLVKIKVRKCKGVSVQVAEWLRQQKSSLVFNIDAEPKDDTRVGPSAEELAPMSQQQQVTAPDVPSRSSNDRSVMSRAKMGLFASRKFVACTFRRWSNGEKSPGANQ</sequence>
<evidence type="ECO:0000313" key="5">
    <source>
        <dbReference type="Proteomes" id="UP001346149"/>
    </source>
</evidence>
<dbReference type="GO" id="GO:0019005">
    <property type="term" value="C:SCF ubiquitin ligase complex"/>
    <property type="evidence" value="ECO:0007669"/>
    <property type="project" value="TreeGrafter"/>
</dbReference>
<gene>
    <name evidence="4" type="ORF">SAY86_018375</name>
</gene>
<dbReference type="Gene3D" id="3.80.10.10">
    <property type="entry name" value="Ribonuclease Inhibitor"/>
    <property type="match status" value="1"/>
</dbReference>
<evidence type="ECO:0000256" key="1">
    <source>
        <dbReference type="SAM" id="MobiDB-lite"/>
    </source>
</evidence>